<dbReference type="Pfam" id="PF01926">
    <property type="entry name" value="MMR_HSR1"/>
    <property type="match status" value="1"/>
</dbReference>
<dbReference type="InterPro" id="IPR025662">
    <property type="entry name" value="Sigma_54_int_dom_ATP-bd_1"/>
</dbReference>
<reference evidence="3 4" key="1">
    <citation type="journal article" date="2020" name="ISME J.">
        <title>Uncovering the hidden diversity of litter-decomposition mechanisms in mushroom-forming fungi.</title>
        <authorList>
            <person name="Floudas D."/>
            <person name="Bentzer J."/>
            <person name="Ahren D."/>
            <person name="Johansson T."/>
            <person name="Persson P."/>
            <person name="Tunlid A."/>
        </authorList>
    </citation>
    <scope>NUCLEOTIDE SEQUENCE [LARGE SCALE GENOMIC DNA]</scope>
    <source>
        <strain evidence="3 4">CBS 175.51</strain>
    </source>
</reference>
<dbReference type="AlphaFoldDB" id="A0A8H5BNL8"/>
<evidence type="ECO:0000259" key="2">
    <source>
        <dbReference type="Pfam" id="PF01926"/>
    </source>
</evidence>
<name>A0A8H5BNL8_9AGAR</name>
<evidence type="ECO:0000313" key="3">
    <source>
        <dbReference type="EMBL" id="KAF5326439.1"/>
    </source>
</evidence>
<feature type="compositionally biased region" description="Basic and acidic residues" evidence="1">
    <location>
        <begin position="458"/>
        <end position="471"/>
    </location>
</feature>
<feature type="domain" description="G" evidence="2">
    <location>
        <begin position="67"/>
        <end position="153"/>
    </location>
</feature>
<gene>
    <name evidence="3" type="ORF">D9611_000791</name>
</gene>
<proteinExistence type="predicted"/>
<comment type="caution">
    <text evidence="3">The sequence shown here is derived from an EMBL/GenBank/DDBJ whole genome shotgun (WGS) entry which is preliminary data.</text>
</comment>
<dbReference type="Gene3D" id="3.40.50.300">
    <property type="entry name" value="P-loop containing nucleotide triphosphate hydrolases"/>
    <property type="match status" value="1"/>
</dbReference>
<protein>
    <recommendedName>
        <fullName evidence="2">G domain-containing protein</fullName>
    </recommendedName>
</protein>
<dbReference type="InterPro" id="IPR027417">
    <property type="entry name" value="P-loop_NTPase"/>
</dbReference>
<sequence>MINIDLAEGGGARAMRLEDDDEGSTLNIVNMILERVDKWAGQTLEDEAPWPIQKSSARKHLKTDIVILLTGETGAGKSSFINALLGQAGDQKRFRVGEALVSCTTRVESAFIEGQTGNYRHIRGQRVVVVDTPGFDDTFAADLQILKRITLWLDESHKRNMVLEPDHTYQVVQRCWAGLEKVVMVTTKWDREDGAVNKFAAKEEELKGIYQKSGLSVEKGDDVTVERWNPCSGTRAWEIVHTLLKRFDGELGLESRDSDSGQVSPENDSSAFPGTEHAFRGVTGPHTTGAKTACVSSYISQRPTNVYYHLPCEPSPVNRVQGIDFSQYPAPSCHVGPDWGPYQHQHAQAQAPTGASNRERDLWTMIDQAQLAKSRVEQAIQHKTTQLVAIERSLACIPIAGNVPSLLSPTAALHAPTSAPINPTLRSSTNAIADSAVSTLVSKPPAYSWQGPQVAFKSKGESPKNDVKEVSTKQPFRKSSPEGSLIGLLRPHRHSKEGRSENSSRVCTDRTHNNKPNQSPPPSYQRTDSTFPTTHKMNIFANANRAVPTISGSGSSERPAFPTNIQTSSTTSNLVAAVPGVANRGRTTFPEPSAASYGASDAMEQLRAINQTFHYHQSRFALPAKLDFITQTSNQLKNPTVIFAHLSVSFNNHPVRCYEQTLISLLEQLQPLALHAEGCKAFRMRRKAAVAQIERALEDLEEKVTQRWKADFSKA</sequence>
<evidence type="ECO:0000256" key="1">
    <source>
        <dbReference type="SAM" id="MobiDB-lite"/>
    </source>
</evidence>
<dbReference type="CDD" id="cd00882">
    <property type="entry name" value="Ras_like_GTPase"/>
    <property type="match status" value="1"/>
</dbReference>
<dbReference type="EMBL" id="JAACJK010000163">
    <property type="protein sequence ID" value="KAF5326439.1"/>
    <property type="molecule type" value="Genomic_DNA"/>
</dbReference>
<dbReference type="Proteomes" id="UP000541558">
    <property type="component" value="Unassembled WGS sequence"/>
</dbReference>
<keyword evidence="4" id="KW-1185">Reference proteome</keyword>
<dbReference type="OrthoDB" id="8954335at2759"/>
<feature type="compositionally biased region" description="Basic and acidic residues" evidence="1">
    <location>
        <begin position="497"/>
        <end position="512"/>
    </location>
</feature>
<dbReference type="SUPFAM" id="SSF52540">
    <property type="entry name" value="P-loop containing nucleoside triphosphate hydrolases"/>
    <property type="match status" value="1"/>
</dbReference>
<dbReference type="InterPro" id="IPR006073">
    <property type="entry name" value="GTP-bd"/>
</dbReference>
<feature type="region of interest" description="Disordered" evidence="1">
    <location>
        <begin position="448"/>
        <end position="531"/>
    </location>
</feature>
<organism evidence="3 4">
    <name type="scientific">Ephemerocybe angulata</name>
    <dbReference type="NCBI Taxonomy" id="980116"/>
    <lineage>
        <taxon>Eukaryota</taxon>
        <taxon>Fungi</taxon>
        <taxon>Dikarya</taxon>
        <taxon>Basidiomycota</taxon>
        <taxon>Agaricomycotina</taxon>
        <taxon>Agaricomycetes</taxon>
        <taxon>Agaricomycetidae</taxon>
        <taxon>Agaricales</taxon>
        <taxon>Agaricineae</taxon>
        <taxon>Psathyrellaceae</taxon>
        <taxon>Ephemerocybe</taxon>
    </lineage>
</organism>
<evidence type="ECO:0000313" key="4">
    <source>
        <dbReference type="Proteomes" id="UP000541558"/>
    </source>
</evidence>
<feature type="region of interest" description="Disordered" evidence="1">
    <location>
        <begin position="254"/>
        <end position="286"/>
    </location>
</feature>
<dbReference type="GO" id="GO:0005525">
    <property type="term" value="F:GTP binding"/>
    <property type="evidence" value="ECO:0007669"/>
    <property type="project" value="InterPro"/>
</dbReference>
<feature type="compositionally biased region" description="Polar residues" evidence="1">
    <location>
        <begin position="260"/>
        <end position="272"/>
    </location>
</feature>
<dbReference type="PROSITE" id="PS00675">
    <property type="entry name" value="SIGMA54_INTERACT_1"/>
    <property type="match status" value="1"/>
</dbReference>
<accession>A0A8H5BNL8</accession>